<evidence type="ECO:0000256" key="2">
    <source>
        <dbReference type="ARBA" id="ARBA00012543"/>
    </source>
</evidence>
<gene>
    <name evidence="16" type="ORF">ACJMK2_013413</name>
</gene>
<dbReference type="InterPro" id="IPR004835">
    <property type="entry name" value="Chitin_synth"/>
</dbReference>
<feature type="transmembrane region" description="Helical" evidence="14">
    <location>
        <begin position="1025"/>
        <end position="1048"/>
    </location>
</feature>
<evidence type="ECO:0000256" key="4">
    <source>
        <dbReference type="ARBA" id="ARBA00022676"/>
    </source>
</evidence>
<name>A0ABD3UXF8_SINWO</name>
<feature type="transmembrane region" description="Helical" evidence="14">
    <location>
        <begin position="150"/>
        <end position="174"/>
    </location>
</feature>
<feature type="region of interest" description="Disordered" evidence="13">
    <location>
        <begin position="1460"/>
        <end position="1495"/>
    </location>
</feature>
<dbReference type="InterPro" id="IPR055120">
    <property type="entry name" value="Chs-1/2_IV_N"/>
</dbReference>
<feature type="transmembrane region" description="Helical" evidence="14">
    <location>
        <begin position="315"/>
        <end position="335"/>
    </location>
</feature>
<feature type="transmembrane region" description="Helical" evidence="14">
    <location>
        <begin position="1054"/>
        <end position="1075"/>
    </location>
</feature>
<feature type="domain" description="Chitin synthase chs-1/2 N-terminal putative transporter" evidence="15">
    <location>
        <begin position="141"/>
        <end position="542"/>
    </location>
</feature>
<feature type="transmembrane region" description="Helical" evidence="14">
    <location>
        <begin position="253"/>
        <end position="278"/>
    </location>
</feature>
<sequence>ETAPDTKPDLPMVNRLIPLPVHDERRVLFEKEDTRNNMADGGVVNPAFEAVDKLQGSGNAWSDTSSENNKDDTLGSRTGRRTNDYNDIPMKRVPDAMHPNTDSKDLKMPPTERDKTSTMKSWDVFRVVPRGKEKAADDEYYNVFRKIVKVFVGIFLTVIVLLMTIFSKSALLLITSNVYNNVTFQCEKLSEKDVTKCVRVPPDQPIKDKFIFSQEVVVRWLWALLMVVCTPYLFTFLKCFWRMCFKKTRNPTLKVLLLVVVVETMHTAGMCIFSFYVLPAMDPIRALMLTFGIGILPSILKMFDKQSEDGKKWYIVLLDIAAVLAQLSVLLLWPVRNILRKENYEEAWTVPVSIILISIGWWENYVNRFTGLGALGTKLKAFKHSVRRTRTKLYVITSLWKVVLTIASMSLLISGGKMSCMRVIYFIDSSAKDCPHLVHDSLKYDRVWSPSYYADPFWVALMQIFSCLLCYQCAKTACKIMLQIVSFSLPLMLAAPLMAGLFIENCEAWKTTNSKSGLMPEYLYWTCDIYGVSRGFMNTLIMEYYVPVCIAWWLSFMWVTFHIWLPRVERLVQTERLFVQPLYCGVMLEQSLILNRRRDDKDRENRSSEKRKQFSGLDYLNGPYPPELPLTSRAKVRREETPMIYVCATMWHETEKEMIQILTSLFRLDNDQCARRNAQRFFDVVDPDYYEFEAHVFFDDAFDAHNDDEYEYHVNSFVTQLVLVMDKAASKVHRVPVKIGPPTKYPTPYGGRLEWSLLGGNKLVAHLKDKAKIRHKKRWSQVMYMYYLLGYKLVSQPLDARRKQALADNTFILALDGDVDFKPSAVQLLVDRMRKNEKVGAACGRIHPIGMGPMIWYQKFEYAVSHWLQKSTEHMIGCVLCSPGCFSLFRASALMDDNVMGKYASVSTNARHYVQYDQGEDRWLCTLLLQQGYRVEYCAAADALTYAPEGFREFYNQRRRWSPSTMANIMDLLGDWQNIIKINENFSFLYMVYQLLLFASSLVTPATIFLLITGSINAAFPTLDLIDSLIINSVPVAIFLLACFFLSSEWQLRMAGVLTLVYALVMMVVVVGLILQLKSEGMCSPTAIFMIFLVSVFVISAILHPQEFHCILHGALYFLAVPSMSMLLMMYSITNLHIVSWGTRENATAVPVNTANQAAKTSTSKIQSILNRLSNNHDESDSDYGFSFGNLFKCLCCPKPRVDSNERKFEMVLQKLETIEKAVVSGDEKEDETEDMPESKTMKDEGISVNSDSFLENKSSMSNSDLPIEDNGIKYNPVFTTTIDPNEEELSPYWIQDSDVGKGRIRYISKEEKTFWRDLIDKYLFPLENNEAQKKKMQQNLIELKNKMSLIFFMINGLFVVIIFTLQYTNGIKQGNGVSIPLPCRVSNGKKLTIEPLSFAFMAVFGIALVIQFISMFFHRLGTFLHIVASTEVNCMKPNQGEITAMDIASKVQLVREMQSFEDDDDTRSVSTVTSDFDEDSSLTQDDSPKMKKRKTVIRITKRKRKPVEQRGTLGTKFMKSFMELANDLRKEQIPSDSSDKNKKERDSDKKRSRKAMRALGSIQQEKDIVLSKADAIEVKWRKLAARARGDETHGHSKVDSWLSLVKDVIHQSRTSLNIIGEEEKGSSLPRKRGGASQSNSIELPADDLQYVRHLQRSSYAGASSLNIINDEDEPAMEPPIAISANVHNVEGPGAIDDLHTYETVVMEPRPRRDRIVSDENNPEARSIESDSDSSDSPVTSMKENKKVELRATNPSSSVTFAEPTAVTSL</sequence>
<protein>
    <recommendedName>
        <fullName evidence="2">chitin synthase</fullName>
        <ecNumber evidence="2">2.4.1.16</ecNumber>
    </recommendedName>
</protein>
<feature type="compositionally biased region" description="Polar residues" evidence="13">
    <location>
        <begin position="1753"/>
        <end position="1770"/>
    </location>
</feature>
<dbReference type="GO" id="GO:0004100">
    <property type="term" value="F:chitin synthase activity"/>
    <property type="evidence" value="ECO:0007669"/>
    <property type="project" value="UniProtKB-EC"/>
</dbReference>
<feature type="transmembrane region" description="Helical" evidence="14">
    <location>
        <begin position="1350"/>
        <end position="1369"/>
    </location>
</feature>
<feature type="transmembrane region" description="Helical" evidence="14">
    <location>
        <begin position="1397"/>
        <end position="1418"/>
    </location>
</feature>
<accession>A0ABD3UXF8</accession>
<feature type="region of interest" description="Disordered" evidence="13">
    <location>
        <begin position="1530"/>
        <end position="1557"/>
    </location>
</feature>
<feature type="compositionally biased region" description="Polar residues" evidence="13">
    <location>
        <begin position="1248"/>
        <end position="1263"/>
    </location>
</feature>
<keyword evidence="7 14" id="KW-1133">Transmembrane helix</keyword>
<evidence type="ECO:0000256" key="12">
    <source>
        <dbReference type="ARBA" id="ARBA00048014"/>
    </source>
</evidence>
<evidence type="ECO:0000256" key="11">
    <source>
        <dbReference type="ARBA" id="ARBA00046329"/>
    </source>
</evidence>
<keyword evidence="6 14" id="KW-0812">Transmembrane</keyword>
<feature type="transmembrane region" description="Helical" evidence="14">
    <location>
        <begin position="284"/>
        <end position="303"/>
    </location>
</feature>
<feature type="transmembrane region" description="Helical" evidence="14">
    <location>
        <begin position="544"/>
        <end position="565"/>
    </location>
</feature>
<comment type="similarity">
    <text evidence="11">Belongs to the chitin synthase family. Class IV subfamily.</text>
</comment>
<dbReference type="EC" id="2.4.1.16" evidence="2"/>
<dbReference type="Pfam" id="PF03142">
    <property type="entry name" value="Chitin_synth_2"/>
    <property type="match status" value="1"/>
</dbReference>
<feature type="compositionally biased region" description="Basic and acidic residues" evidence="13">
    <location>
        <begin position="1237"/>
        <end position="1246"/>
    </location>
</feature>
<feature type="transmembrane region" description="Helical" evidence="14">
    <location>
        <begin position="457"/>
        <end position="474"/>
    </location>
</feature>
<evidence type="ECO:0000313" key="16">
    <source>
        <dbReference type="EMBL" id="KAL3854135.1"/>
    </source>
</evidence>
<evidence type="ECO:0000313" key="17">
    <source>
        <dbReference type="Proteomes" id="UP001634394"/>
    </source>
</evidence>
<evidence type="ECO:0000256" key="1">
    <source>
        <dbReference type="ARBA" id="ARBA00004651"/>
    </source>
</evidence>
<feature type="region of interest" description="Disordered" evidence="13">
    <location>
        <begin position="1621"/>
        <end position="1641"/>
    </location>
</feature>
<keyword evidence="17" id="KW-1185">Reference proteome</keyword>
<reference evidence="16 17" key="1">
    <citation type="submission" date="2024-11" db="EMBL/GenBank/DDBJ databases">
        <title>Chromosome-level genome assembly of the freshwater bivalve Anodonta woodiana.</title>
        <authorList>
            <person name="Chen X."/>
        </authorList>
    </citation>
    <scope>NUCLEOTIDE SEQUENCE [LARGE SCALE GENOMIC DNA]</scope>
    <source>
        <strain evidence="16">MN2024</strain>
        <tissue evidence="16">Gills</tissue>
    </source>
</reference>
<evidence type="ECO:0000259" key="15">
    <source>
        <dbReference type="Pfam" id="PF23000"/>
    </source>
</evidence>
<comment type="caution">
    <text evidence="16">The sequence shown here is derived from an EMBL/GenBank/DDBJ whole genome shotgun (WGS) entry which is preliminary data.</text>
</comment>
<evidence type="ECO:0000256" key="7">
    <source>
        <dbReference type="ARBA" id="ARBA00022989"/>
    </source>
</evidence>
<keyword evidence="5" id="KW-0808">Transferase</keyword>
<evidence type="ECO:0000256" key="9">
    <source>
        <dbReference type="ARBA" id="ARBA00023136"/>
    </source>
</evidence>
<keyword evidence="8" id="KW-0175">Coiled coil</keyword>
<dbReference type="PANTHER" id="PTHR22914">
    <property type="entry name" value="CHITIN SYNTHASE"/>
    <property type="match status" value="1"/>
</dbReference>
<feature type="transmembrane region" description="Helical" evidence="14">
    <location>
        <begin position="481"/>
        <end position="503"/>
    </location>
</feature>
<dbReference type="Gene3D" id="3.90.550.10">
    <property type="entry name" value="Spore Coat Polysaccharide Biosynthesis Protein SpsA, Chain A"/>
    <property type="match status" value="1"/>
</dbReference>
<evidence type="ECO:0000256" key="13">
    <source>
        <dbReference type="SAM" id="MobiDB-lite"/>
    </source>
</evidence>
<feature type="compositionally biased region" description="Basic and acidic residues" evidence="13">
    <location>
        <begin position="81"/>
        <end position="115"/>
    </location>
</feature>
<feature type="transmembrane region" description="Helical" evidence="14">
    <location>
        <begin position="220"/>
        <end position="241"/>
    </location>
</feature>
<dbReference type="SUPFAM" id="SSF53448">
    <property type="entry name" value="Nucleotide-diphospho-sugar transferases"/>
    <property type="match status" value="1"/>
</dbReference>
<evidence type="ECO:0000256" key="10">
    <source>
        <dbReference type="ARBA" id="ARBA00023180"/>
    </source>
</evidence>
<keyword evidence="9 14" id="KW-0472">Membrane</keyword>
<dbReference type="Proteomes" id="UP001634394">
    <property type="component" value="Unassembled WGS sequence"/>
</dbReference>
<feature type="transmembrane region" description="Helical" evidence="14">
    <location>
        <begin position="988"/>
        <end position="1013"/>
    </location>
</feature>
<evidence type="ECO:0000256" key="3">
    <source>
        <dbReference type="ARBA" id="ARBA00022475"/>
    </source>
</evidence>
<keyword evidence="10" id="KW-0325">Glycoprotein</keyword>
<organism evidence="16 17">
    <name type="scientific">Sinanodonta woodiana</name>
    <name type="common">Chinese pond mussel</name>
    <name type="synonym">Anodonta woodiana</name>
    <dbReference type="NCBI Taxonomy" id="1069815"/>
    <lineage>
        <taxon>Eukaryota</taxon>
        <taxon>Metazoa</taxon>
        <taxon>Spiralia</taxon>
        <taxon>Lophotrochozoa</taxon>
        <taxon>Mollusca</taxon>
        <taxon>Bivalvia</taxon>
        <taxon>Autobranchia</taxon>
        <taxon>Heteroconchia</taxon>
        <taxon>Palaeoheterodonta</taxon>
        <taxon>Unionida</taxon>
        <taxon>Unionoidea</taxon>
        <taxon>Unionidae</taxon>
        <taxon>Unioninae</taxon>
        <taxon>Sinanodonta</taxon>
    </lineage>
</organism>
<comment type="subcellular location">
    <subcellularLocation>
        <location evidence="1">Cell membrane</location>
        <topology evidence="1">Multi-pass membrane protein</topology>
    </subcellularLocation>
</comment>
<feature type="transmembrane region" description="Helical" evidence="14">
    <location>
        <begin position="1111"/>
        <end position="1131"/>
    </location>
</feature>
<evidence type="ECO:0000256" key="5">
    <source>
        <dbReference type="ARBA" id="ARBA00022679"/>
    </source>
</evidence>
<dbReference type="InterPro" id="IPR029044">
    <property type="entry name" value="Nucleotide-diphossugar_trans"/>
</dbReference>
<feature type="region of interest" description="Disordered" evidence="13">
    <location>
        <begin position="1710"/>
        <end position="1770"/>
    </location>
</feature>
<dbReference type="GO" id="GO:0005886">
    <property type="term" value="C:plasma membrane"/>
    <property type="evidence" value="ECO:0007669"/>
    <property type="project" value="UniProtKB-SubCell"/>
</dbReference>
<evidence type="ECO:0000256" key="14">
    <source>
        <dbReference type="SAM" id="Phobius"/>
    </source>
</evidence>
<dbReference type="EMBL" id="JBJQND010000014">
    <property type="protein sequence ID" value="KAL3854135.1"/>
    <property type="molecule type" value="Genomic_DNA"/>
</dbReference>
<feature type="transmembrane region" description="Helical" evidence="14">
    <location>
        <begin position="1087"/>
        <end position="1105"/>
    </location>
</feature>
<feature type="non-terminal residue" evidence="16">
    <location>
        <position position="1"/>
    </location>
</feature>
<feature type="region of interest" description="Disordered" evidence="13">
    <location>
        <begin position="56"/>
        <end position="115"/>
    </location>
</feature>
<keyword evidence="3" id="KW-1003">Cell membrane</keyword>
<feature type="transmembrane region" description="Helical" evidence="14">
    <location>
        <begin position="393"/>
        <end position="413"/>
    </location>
</feature>
<feature type="transmembrane region" description="Helical" evidence="14">
    <location>
        <begin position="347"/>
        <end position="366"/>
    </location>
</feature>
<feature type="compositionally biased region" description="Polar residues" evidence="13">
    <location>
        <begin position="56"/>
        <end position="67"/>
    </location>
</feature>
<evidence type="ECO:0000256" key="8">
    <source>
        <dbReference type="ARBA" id="ARBA00023054"/>
    </source>
</evidence>
<proteinExistence type="inferred from homology"/>
<dbReference type="FunFam" id="3.90.550.10:FF:000139">
    <property type="entry name" value="Chitin synthase 8"/>
    <property type="match status" value="1"/>
</dbReference>
<dbReference type="PANTHER" id="PTHR22914:SF42">
    <property type="entry name" value="CHITIN SYNTHASE"/>
    <property type="match status" value="1"/>
</dbReference>
<evidence type="ECO:0000256" key="6">
    <source>
        <dbReference type="ARBA" id="ARBA00022692"/>
    </source>
</evidence>
<feature type="region of interest" description="Disordered" evidence="13">
    <location>
        <begin position="1224"/>
        <end position="1263"/>
    </location>
</feature>
<feature type="compositionally biased region" description="Basic and acidic residues" evidence="13">
    <location>
        <begin position="1530"/>
        <end position="1550"/>
    </location>
</feature>
<comment type="catalytic activity">
    <reaction evidence="12">
        <text>[(1-&gt;4)-N-acetyl-beta-D-glucosaminyl](n) + UDP-N-acetyl-alpha-D-glucosamine = [(1-&gt;4)-N-acetyl-beta-D-glucosaminyl](n+1) + UDP + H(+)</text>
        <dbReference type="Rhea" id="RHEA:16637"/>
        <dbReference type="Rhea" id="RHEA-COMP:9593"/>
        <dbReference type="Rhea" id="RHEA-COMP:9595"/>
        <dbReference type="ChEBI" id="CHEBI:15378"/>
        <dbReference type="ChEBI" id="CHEBI:17029"/>
        <dbReference type="ChEBI" id="CHEBI:57705"/>
        <dbReference type="ChEBI" id="CHEBI:58223"/>
        <dbReference type="EC" id="2.4.1.16"/>
    </reaction>
</comment>
<dbReference type="CDD" id="cd04190">
    <property type="entry name" value="Chitin_synth_C"/>
    <property type="match status" value="1"/>
</dbReference>
<keyword evidence="4" id="KW-0328">Glycosyltransferase</keyword>
<dbReference type="Pfam" id="PF23000">
    <property type="entry name" value="ChitinSynthase_IV_N"/>
    <property type="match status" value="1"/>
</dbReference>